<dbReference type="EMBL" id="BONI01000064">
    <property type="protein sequence ID" value="GIG09417.1"/>
    <property type="molecule type" value="Genomic_DNA"/>
</dbReference>
<name>A0A8J3KUR1_9ACTN</name>
<proteinExistence type="predicted"/>
<sequence length="235" mass="25347">MAMDGKSYAAATEVCARLAGRLSDDALGAVRDQYAAGEWALADDTLLLNLAYENVGVTSRERDLIRSFLGDPDSPDLREVGVVAEPPLPYRFTATGPARGPDPARADVLLSAETERHRALGLYRAWREPLDGAPDGATWVYVLRVAEDADELKTFSAVTSRLWTGLQEKWQVEVVAALPLLAYQAAALAAARPVPNGMQATSAAARGWWLPESACHRIVPILRTEGKPPAPQSSQ</sequence>
<comment type="caution">
    <text evidence="1">The sequence shown here is derived from an EMBL/GenBank/DDBJ whole genome shotgun (WGS) entry which is preliminary data.</text>
</comment>
<reference evidence="1 2" key="1">
    <citation type="submission" date="2021-01" db="EMBL/GenBank/DDBJ databases">
        <title>Whole genome shotgun sequence of Catellatospora coxensis NBRC 107359.</title>
        <authorList>
            <person name="Komaki H."/>
            <person name="Tamura T."/>
        </authorList>
    </citation>
    <scope>NUCLEOTIDE SEQUENCE [LARGE SCALE GENOMIC DNA]</scope>
    <source>
        <strain evidence="1 2">NBRC 107359</strain>
    </source>
</reference>
<evidence type="ECO:0000313" key="2">
    <source>
        <dbReference type="Proteomes" id="UP000630887"/>
    </source>
</evidence>
<keyword evidence="2" id="KW-1185">Reference proteome</keyword>
<accession>A0A8J3KUR1</accession>
<evidence type="ECO:0000313" key="1">
    <source>
        <dbReference type="EMBL" id="GIG09417.1"/>
    </source>
</evidence>
<dbReference type="Proteomes" id="UP000630887">
    <property type="component" value="Unassembled WGS sequence"/>
</dbReference>
<dbReference type="AlphaFoldDB" id="A0A8J3KUR1"/>
<organism evidence="1 2">
    <name type="scientific">Catellatospora coxensis</name>
    <dbReference type="NCBI Taxonomy" id="310354"/>
    <lineage>
        <taxon>Bacteria</taxon>
        <taxon>Bacillati</taxon>
        <taxon>Actinomycetota</taxon>
        <taxon>Actinomycetes</taxon>
        <taxon>Micromonosporales</taxon>
        <taxon>Micromonosporaceae</taxon>
        <taxon>Catellatospora</taxon>
    </lineage>
</organism>
<gene>
    <name evidence="1" type="ORF">Cco03nite_61170</name>
</gene>
<protein>
    <submittedName>
        <fullName evidence="1">Uncharacterized protein</fullName>
    </submittedName>
</protein>